<dbReference type="GO" id="GO:0006284">
    <property type="term" value="P:base-excision repair"/>
    <property type="evidence" value="ECO:0007669"/>
    <property type="project" value="InterPro"/>
</dbReference>
<organism evidence="3 4">
    <name type="scientific">Chlorella ohadii</name>
    <dbReference type="NCBI Taxonomy" id="2649997"/>
    <lineage>
        <taxon>Eukaryota</taxon>
        <taxon>Viridiplantae</taxon>
        <taxon>Chlorophyta</taxon>
        <taxon>core chlorophytes</taxon>
        <taxon>Trebouxiophyceae</taxon>
        <taxon>Chlorellales</taxon>
        <taxon>Chlorellaceae</taxon>
        <taxon>Chlorella clade</taxon>
        <taxon>Chlorella</taxon>
    </lineage>
</organism>
<dbReference type="GO" id="GO:0140097">
    <property type="term" value="F:catalytic activity, acting on DNA"/>
    <property type="evidence" value="ECO:0007669"/>
    <property type="project" value="UniProtKB-ARBA"/>
</dbReference>
<dbReference type="PANTHER" id="PTHR47203:SF1">
    <property type="entry name" value="HYPOTHETICAL BASE EXCISION DNA REPAIR PROTEIN (EUROFUNG)"/>
    <property type="match status" value="1"/>
</dbReference>
<protein>
    <recommendedName>
        <fullName evidence="2">HhH-GPD domain-containing protein</fullName>
    </recommendedName>
</protein>
<dbReference type="SMART" id="SM00478">
    <property type="entry name" value="ENDO3c"/>
    <property type="match status" value="1"/>
</dbReference>
<evidence type="ECO:0000313" key="3">
    <source>
        <dbReference type="EMBL" id="KAI7841611.1"/>
    </source>
</evidence>
<proteinExistence type="predicted"/>
<dbReference type="InterPro" id="IPR023170">
    <property type="entry name" value="HhH_base_excis_C"/>
</dbReference>
<dbReference type="Pfam" id="PF00730">
    <property type="entry name" value="HhH-GPD"/>
    <property type="match status" value="1"/>
</dbReference>
<feature type="domain" description="HhH-GPD" evidence="2">
    <location>
        <begin position="64"/>
        <end position="221"/>
    </location>
</feature>
<dbReference type="Proteomes" id="UP001205105">
    <property type="component" value="Unassembled WGS sequence"/>
</dbReference>
<dbReference type="EMBL" id="JADXDR010000062">
    <property type="protein sequence ID" value="KAI7841611.1"/>
    <property type="molecule type" value="Genomic_DNA"/>
</dbReference>
<reference evidence="3" key="1">
    <citation type="submission" date="2020-11" db="EMBL/GenBank/DDBJ databases">
        <title>Chlorella ohadii genome sequencing and assembly.</title>
        <authorList>
            <person name="Murik O."/>
            <person name="Treves H."/>
            <person name="Kedem I."/>
            <person name="Shotland Y."/>
            <person name="Kaplan A."/>
        </authorList>
    </citation>
    <scope>NUCLEOTIDE SEQUENCE</scope>
    <source>
        <strain evidence="3">1</strain>
    </source>
</reference>
<evidence type="ECO:0000259" key="2">
    <source>
        <dbReference type="SMART" id="SM00478"/>
    </source>
</evidence>
<dbReference type="CDD" id="cd00056">
    <property type="entry name" value="ENDO3c"/>
    <property type="match status" value="1"/>
</dbReference>
<keyword evidence="4" id="KW-1185">Reference proteome</keyword>
<dbReference type="SUPFAM" id="SSF48150">
    <property type="entry name" value="DNA-glycosylase"/>
    <property type="match status" value="1"/>
</dbReference>
<gene>
    <name evidence="3" type="ORF">COHA_004781</name>
</gene>
<evidence type="ECO:0000256" key="1">
    <source>
        <dbReference type="SAM" id="MobiDB-lite"/>
    </source>
</evidence>
<feature type="compositionally biased region" description="Low complexity" evidence="1">
    <location>
        <begin position="310"/>
        <end position="326"/>
    </location>
</feature>
<dbReference type="GO" id="GO:0016787">
    <property type="term" value="F:hydrolase activity"/>
    <property type="evidence" value="ECO:0007669"/>
    <property type="project" value="UniProtKB-ARBA"/>
</dbReference>
<comment type="caution">
    <text evidence="3">The sequence shown here is derived from an EMBL/GenBank/DDBJ whole genome shotgun (WGS) entry which is preliminary data.</text>
</comment>
<dbReference type="Gene3D" id="1.10.1670.10">
    <property type="entry name" value="Helix-hairpin-Helix base-excision DNA repair enzymes (C-terminal)"/>
    <property type="match status" value="1"/>
</dbReference>
<dbReference type="InterPro" id="IPR011257">
    <property type="entry name" value="DNA_glycosylase"/>
</dbReference>
<feature type="region of interest" description="Disordered" evidence="1">
    <location>
        <begin position="252"/>
        <end position="326"/>
    </location>
</feature>
<dbReference type="PANTHER" id="PTHR47203">
    <property type="match status" value="1"/>
</dbReference>
<accession>A0AAD5H2M8</accession>
<dbReference type="Gene3D" id="1.10.340.30">
    <property type="entry name" value="Hypothetical protein, domain 2"/>
    <property type="match status" value="1"/>
</dbReference>
<dbReference type="AlphaFoldDB" id="A0AAD5H2M8"/>
<sequence>MLAARAYAGPYPAWPAPTAEACRAVAERLAAVHGWPHLKRQQGLPAVGCEERRTVLDSLVRTLLSQNTTDKTSGRAFATLKQRFPSWEAVRQAPLEDVADAIRVGGLAEIKAGRIQHILGTLKAERGECSLEHLRGLSATEVKAELGRFKGVGAKTISCVLLFGLGQDDFAVDTHVWEISKALGWAPLNASRDQAYSHLNELVPDDLKYDLHVLLVNHGKKCPACAKTGSAKHRSAIENGAAASCPIAEFKPPPSTLKPYPSSKPRGGKNSGKKAAAAADGSKGARKAAAAGSSEGEQAPRGGGKRQKVAAAADEGAVAAAAQTDN</sequence>
<evidence type="ECO:0000313" key="4">
    <source>
        <dbReference type="Proteomes" id="UP001205105"/>
    </source>
</evidence>
<dbReference type="InterPro" id="IPR003265">
    <property type="entry name" value="HhH-GPD_domain"/>
</dbReference>
<name>A0AAD5H2M8_9CHLO</name>
<feature type="compositionally biased region" description="Low complexity" evidence="1">
    <location>
        <begin position="273"/>
        <end position="294"/>
    </location>
</feature>